<dbReference type="Proteomes" id="UP000663828">
    <property type="component" value="Unassembled WGS sequence"/>
</dbReference>
<feature type="transmembrane region" description="Helical" evidence="5">
    <location>
        <begin position="79"/>
        <end position="101"/>
    </location>
</feature>
<dbReference type="SUPFAM" id="SSF81321">
    <property type="entry name" value="Family A G protein-coupled receptor-like"/>
    <property type="match status" value="1"/>
</dbReference>
<protein>
    <recommendedName>
        <fullName evidence="6">G-protein coupled receptors family 1 profile domain-containing protein</fullName>
    </recommendedName>
</protein>
<dbReference type="GO" id="GO:0016020">
    <property type="term" value="C:membrane"/>
    <property type="evidence" value="ECO:0007669"/>
    <property type="project" value="UniProtKB-SubCell"/>
</dbReference>
<sequence>MTNSIKFALLVIFEIPAICVSILMLIYFLTNPIVRAKSKNHIWMILLLFNFVQLLVLLPMPISFYYLERIRPATNTYCVWWNWYEYSSNAASVILMAWASIERYFFIFHPRFLLGEWWKKWCFHFIPICLCIFWPSVWYFAVSVISPGCMNVWQFDQVICGIPCFTMIYGGILGVLHLLLNIMIPIFVIVATNIALISRVICEKFARRQIVNWLRQRRMAFQLWFVSSLYMTGWLPLTFTGLVQFTGRPTFMLEHLSNIYFSLYFVPLLLPIVCLCLFPDVVKITRESLKRRRINRVATMT</sequence>
<dbReference type="EMBL" id="CAJNOR010000402">
    <property type="protein sequence ID" value="CAF0903727.1"/>
    <property type="molecule type" value="Genomic_DNA"/>
</dbReference>
<evidence type="ECO:0000313" key="7">
    <source>
        <dbReference type="EMBL" id="CAF0903727.1"/>
    </source>
</evidence>
<feature type="transmembrane region" description="Helical" evidence="5">
    <location>
        <begin position="7"/>
        <end position="30"/>
    </location>
</feature>
<dbReference type="InterPro" id="IPR017452">
    <property type="entry name" value="GPCR_Rhodpsn_7TM"/>
</dbReference>
<evidence type="ECO:0000259" key="6">
    <source>
        <dbReference type="PROSITE" id="PS50262"/>
    </source>
</evidence>
<keyword evidence="4 5" id="KW-0472">Membrane</keyword>
<feature type="domain" description="G-protein coupled receptors family 1 profile" evidence="6">
    <location>
        <begin position="20"/>
        <end position="282"/>
    </location>
</feature>
<dbReference type="AlphaFoldDB" id="A0A814WAG4"/>
<organism evidence="8 10">
    <name type="scientific">Adineta ricciae</name>
    <name type="common">Rotifer</name>
    <dbReference type="NCBI Taxonomy" id="249248"/>
    <lineage>
        <taxon>Eukaryota</taxon>
        <taxon>Metazoa</taxon>
        <taxon>Spiralia</taxon>
        <taxon>Gnathifera</taxon>
        <taxon>Rotifera</taxon>
        <taxon>Eurotatoria</taxon>
        <taxon>Bdelloidea</taxon>
        <taxon>Adinetida</taxon>
        <taxon>Adinetidae</taxon>
        <taxon>Adineta</taxon>
    </lineage>
</organism>
<gene>
    <name evidence="8" type="ORF">EDS130_LOCUS25237</name>
    <name evidence="7" type="ORF">XAT740_LOCUS8163</name>
</gene>
<evidence type="ECO:0000313" key="9">
    <source>
        <dbReference type="Proteomes" id="UP000663828"/>
    </source>
</evidence>
<reference evidence="8" key="1">
    <citation type="submission" date="2021-02" db="EMBL/GenBank/DDBJ databases">
        <authorList>
            <person name="Nowell W R."/>
        </authorList>
    </citation>
    <scope>NUCLEOTIDE SEQUENCE</scope>
</reference>
<evidence type="ECO:0000256" key="2">
    <source>
        <dbReference type="ARBA" id="ARBA00022692"/>
    </source>
</evidence>
<keyword evidence="3 5" id="KW-1133">Transmembrane helix</keyword>
<dbReference type="EMBL" id="CAJNOJ010000147">
    <property type="protein sequence ID" value="CAF1198760.1"/>
    <property type="molecule type" value="Genomic_DNA"/>
</dbReference>
<evidence type="ECO:0000313" key="10">
    <source>
        <dbReference type="Proteomes" id="UP000663852"/>
    </source>
</evidence>
<accession>A0A814WAG4</accession>
<comment type="subcellular location">
    <subcellularLocation>
        <location evidence="1">Membrane</location>
    </subcellularLocation>
</comment>
<evidence type="ECO:0000313" key="8">
    <source>
        <dbReference type="EMBL" id="CAF1198760.1"/>
    </source>
</evidence>
<evidence type="ECO:0000256" key="4">
    <source>
        <dbReference type="ARBA" id="ARBA00023136"/>
    </source>
</evidence>
<dbReference type="Proteomes" id="UP000663852">
    <property type="component" value="Unassembled WGS sequence"/>
</dbReference>
<feature type="transmembrane region" description="Helical" evidence="5">
    <location>
        <begin position="158"/>
        <end position="176"/>
    </location>
</feature>
<evidence type="ECO:0000256" key="3">
    <source>
        <dbReference type="ARBA" id="ARBA00022989"/>
    </source>
</evidence>
<dbReference type="Gene3D" id="1.20.1070.10">
    <property type="entry name" value="Rhodopsin 7-helix transmembrane proteins"/>
    <property type="match status" value="1"/>
</dbReference>
<dbReference type="PROSITE" id="PS50262">
    <property type="entry name" value="G_PROTEIN_RECEP_F1_2"/>
    <property type="match status" value="1"/>
</dbReference>
<feature type="transmembrane region" description="Helical" evidence="5">
    <location>
        <begin position="42"/>
        <end position="67"/>
    </location>
</feature>
<comment type="caution">
    <text evidence="8">The sequence shown here is derived from an EMBL/GenBank/DDBJ whole genome shotgun (WGS) entry which is preliminary data.</text>
</comment>
<evidence type="ECO:0000256" key="1">
    <source>
        <dbReference type="ARBA" id="ARBA00004370"/>
    </source>
</evidence>
<evidence type="ECO:0000256" key="5">
    <source>
        <dbReference type="SAM" id="Phobius"/>
    </source>
</evidence>
<name>A0A814WAG4_ADIRI</name>
<keyword evidence="9" id="KW-1185">Reference proteome</keyword>
<proteinExistence type="predicted"/>
<feature type="transmembrane region" description="Helical" evidence="5">
    <location>
        <begin position="259"/>
        <end position="282"/>
    </location>
</feature>
<feature type="transmembrane region" description="Helical" evidence="5">
    <location>
        <begin position="182"/>
        <end position="202"/>
    </location>
</feature>
<feature type="transmembrane region" description="Helical" evidence="5">
    <location>
        <begin position="121"/>
        <end position="146"/>
    </location>
</feature>
<feature type="transmembrane region" description="Helical" evidence="5">
    <location>
        <begin position="223"/>
        <end position="247"/>
    </location>
</feature>
<keyword evidence="2 5" id="KW-0812">Transmembrane</keyword>
<dbReference type="OrthoDB" id="10083561at2759"/>